<dbReference type="Proteomes" id="UP000784294">
    <property type="component" value="Unassembled WGS sequence"/>
</dbReference>
<reference evidence="1" key="1">
    <citation type="submission" date="2018-11" db="EMBL/GenBank/DDBJ databases">
        <authorList>
            <consortium name="Pathogen Informatics"/>
        </authorList>
    </citation>
    <scope>NUCLEOTIDE SEQUENCE</scope>
</reference>
<dbReference type="EMBL" id="CAAALY010256075">
    <property type="protein sequence ID" value="VEL37825.1"/>
    <property type="molecule type" value="Genomic_DNA"/>
</dbReference>
<comment type="caution">
    <text evidence="1">The sequence shown here is derived from an EMBL/GenBank/DDBJ whole genome shotgun (WGS) entry which is preliminary data.</text>
</comment>
<accession>A0A448XJ06</accession>
<proteinExistence type="predicted"/>
<sequence>MSRGQMGSLKAGTKRETTILKRFVKRSHPSQAAKAVVSAPRLTLRRLTGSFVASRMTDEQKAENTIGFWQAASSSTISARQLAFYARRELAAGQICSQLRRTADALAENMGDHFLAKWRSQTSNVQLPTHREAIMPKEETDICSAHFTFCSGPSEEEGIMAPFERTPQLARRSGRLPVAVSGSTEYMRVCVCGRTNCSHQAISCVHQTTSSKGKCEVDRPRQTVAWAEGSLLVRLARAPFCLAECALLRGWGE</sequence>
<gene>
    <name evidence="1" type="ORF">PXEA_LOCUS31265</name>
</gene>
<evidence type="ECO:0000313" key="1">
    <source>
        <dbReference type="EMBL" id="VEL37825.1"/>
    </source>
</evidence>
<dbReference type="AlphaFoldDB" id="A0A448XJ06"/>
<name>A0A448XJ06_9PLAT</name>
<protein>
    <submittedName>
        <fullName evidence="1">Uncharacterized protein</fullName>
    </submittedName>
</protein>
<keyword evidence="2" id="KW-1185">Reference proteome</keyword>
<evidence type="ECO:0000313" key="2">
    <source>
        <dbReference type="Proteomes" id="UP000784294"/>
    </source>
</evidence>
<organism evidence="1 2">
    <name type="scientific">Protopolystoma xenopodis</name>
    <dbReference type="NCBI Taxonomy" id="117903"/>
    <lineage>
        <taxon>Eukaryota</taxon>
        <taxon>Metazoa</taxon>
        <taxon>Spiralia</taxon>
        <taxon>Lophotrochozoa</taxon>
        <taxon>Platyhelminthes</taxon>
        <taxon>Monogenea</taxon>
        <taxon>Polyopisthocotylea</taxon>
        <taxon>Polystomatidea</taxon>
        <taxon>Polystomatidae</taxon>
        <taxon>Protopolystoma</taxon>
    </lineage>
</organism>